<comment type="caution">
    <text evidence="1">The sequence shown here is derived from an EMBL/GenBank/DDBJ whole genome shotgun (WGS) entry which is preliminary data.</text>
</comment>
<protein>
    <submittedName>
        <fullName evidence="1">Uncharacterized protein</fullName>
    </submittedName>
</protein>
<dbReference type="OrthoDB" id="9813770at2"/>
<evidence type="ECO:0000313" key="2">
    <source>
        <dbReference type="Proteomes" id="UP000294656"/>
    </source>
</evidence>
<keyword evidence="2" id="KW-1185">Reference proteome</keyword>
<evidence type="ECO:0000313" key="1">
    <source>
        <dbReference type="EMBL" id="TDP00521.1"/>
    </source>
</evidence>
<dbReference type="Proteomes" id="UP000294656">
    <property type="component" value="Unassembled WGS sequence"/>
</dbReference>
<organism evidence="1 2">
    <name type="scientific">Marinomonas balearica</name>
    <dbReference type="NCBI Taxonomy" id="491947"/>
    <lineage>
        <taxon>Bacteria</taxon>
        <taxon>Pseudomonadati</taxon>
        <taxon>Pseudomonadota</taxon>
        <taxon>Gammaproteobacteria</taxon>
        <taxon>Oceanospirillales</taxon>
        <taxon>Oceanospirillaceae</taxon>
        <taxon>Marinomonas</taxon>
    </lineage>
</organism>
<gene>
    <name evidence="1" type="ORF">DFP79_0330</name>
</gene>
<dbReference type="AlphaFoldDB" id="A0A4R6MI35"/>
<dbReference type="EMBL" id="SNXC01000004">
    <property type="protein sequence ID" value="TDP00521.1"/>
    <property type="molecule type" value="Genomic_DNA"/>
</dbReference>
<reference evidence="1 2" key="1">
    <citation type="submission" date="2019-03" db="EMBL/GenBank/DDBJ databases">
        <title>Genomic Encyclopedia of Type Strains, Phase III (KMG-III): the genomes of soil and plant-associated and newly described type strains.</title>
        <authorList>
            <person name="Whitman W."/>
        </authorList>
    </citation>
    <scope>NUCLEOTIDE SEQUENCE [LARGE SCALE GENOMIC DNA]</scope>
    <source>
        <strain evidence="1 2">CECT 7378</strain>
    </source>
</reference>
<dbReference type="RefSeq" id="WP_133502224.1">
    <property type="nucleotide sequence ID" value="NZ_SNXC01000004.1"/>
</dbReference>
<proteinExistence type="predicted"/>
<accession>A0A4R6MI35</accession>
<sequence>MNIEYYESFEKELEAGLKKQATASVKKFVDSFKSREEIKDWVWSYLPNLEKNRHSCIRYEIFINLVYPILKEGFESKDYNSTLWLGKLIQNVYQTKGVFEELGSLVEMDFYRKCYEIDSSNSKGRTLLLESILNWLSHCEHEWPTGILYAMDGATLEQCEIIRKETDFAFTLASSERDIAFIEQFLSKLSLYEERLNKSLKQDS</sequence>
<name>A0A4R6MI35_9GAMM</name>